<evidence type="ECO:0000256" key="14">
    <source>
        <dbReference type="ARBA" id="ARBA00023136"/>
    </source>
</evidence>
<dbReference type="Gene3D" id="6.10.340.10">
    <property type="match status" value="1"/>
</dbReference>
<keyword evidence="14 15" id="KW-0472">Membrane</keyword>
<evidence type="ECO:0000256" key="9">
    <source>
        <dbReference type="ARBA" id="ARBA00022741"/>
    </source>
</evidence>
<keyword evidence="9" id="KW-0547">Nucleotide-binding</keyword>
<dbReference type="RefSeq" id="WP_193677590.1">
    <property type="nucleotide sequence ID" value="NZ_JADDIV010000004.1"/>
</dbReference>
<dbReference type="PANTHER" id="PTHR44936:SF5">
    <property type="entry name" value="SENSOR HISTIDINE KINASE ENVZ"/>
    <property type="match status" value="1"/>
</dbReference>
<evidence type="ECO:0000256" key="15">
    <source>
        <dbReference type="SAM" id="Phobius"/>
    </source>
</evidence>
<proteinExistence type="predicted"/>
<dbReference type="InterPro" id="IPR005467">
    <property type="entry name" value="His_kinase_dom"/>
</dbReference>
<keyword evidence="19" id="KW-1185">Reference proteome</keyword>
<dbReference type="Gene3D" id="1.10.287.130">
    <property type="match status" value="1"/>
</dbReference>
<gene>
    <name evidence="18" type="ORF">IM787_15550</name>
</gene>
<evidence type="ECO:0000256" key="13">
    <source>
        <dbReference type="ARBA" id="ARBA00023012"/>
    </source>
</evidence>
<dbReference type="Pfam" id="PF00672">
    <property type="entry name" value="HAMP"/>
    <property type="match status" value="1"/>
</dbReference>
<dbReference type="PANTHER" id="PTHR44936">
    <property type="entry name" value="SENSOR PROTEIN CREC"/>
    <property type="match status" value="1"/>
</dbReference>
<protein>
    <recommendedName>
        <fullName evidence="3">histidine kinase</fullName>
        <ecNumber evidence="3">2.7.13.3</ecNumber>
    </recommendedName>
</protein>
<comment type="caution">
    <text evidence="18">The sequence shown here is derived from an EMBL/GenBank/DDBJ whole genome shotgun (WGS) entry which is preliminary data.</text>
</comment>
<reference evidence="18 19" key="1">
    <citation type="submission" date="2020-10" db="EMBL/GenBank/DDBJ databases">
        <title>Ramlibacter sp. HM2 16S ribosomal RNA gene Genome sequencing and assembly.</title>
        <authorList>
            <person name="Kang M."/>
        </authorList>
    </citation>
    <scope>NUCLEOTIDE SEQUENCE [LARGE SCALE GENOMIC DNA]</scope>
    <source>
        <strain evidence="18 19">HM2</strain>
    </source>
</reference>
<feature type="transmembrane region" description="Helical" evidence="15">
    <location>
        <begin position="12"/>
        <end position="31"/>
    </location>
</feature>
<feature type="transmembrane region" description="Helical" evidence="15">
    <location>
        <begin position="156"/>
        <end position="176"/>
    </location>
</feature>
<dbReference type="InterPro" id="IPR003660">
    <property type="entry name" value="HAMP_dom"/>
</dbReference>
<dbReference type="Pfam" id="PF02518">
    <property type="entry name" value="HATPase_c"/>
    <property type="match status" value="1"/>
</dbReference>
<sequence length="444" mass="47753">MTLLPASLRGRYALLMVLLVVLGQVMAAVLLRELVLRPRLAQAAESTAHTAQALRAGLAALPPEQREAYVRAFNDRELRAETEAAALQVPHARAARPLSPMEAGFVQAISDRLDDGGPVQWRRQENGRLELRMAVDGVDHWLVLPGLRVVREFSGAWVIATSASALLALLLALWMLRRVGRPLANVEQAARRVGAGDMPPPLPEDGPREIATVSRSFNAMVHGLAQAERDRAVMLAGVSHDLRTPLTKLRLGVELADGRLDEELLASMRRSIGEMDGIVSQFLDFARDDALAATAPVDLWSLAQQVRAAQADHGRTIRLEGGPQPVAAVHEAAMLRAAGNLVENAFRHGRPPVAMRVGSDATHAWLDVCDAGDGFPPGRAEELKQPFRRGDSARSGVAGAGLGLAIVDRIVRRHGGELSLGGEPGRTCARVRLPLAARARPGKD</sequence>
<dbReference type="CDD" id="cd06225">
    <property type="entry name" value="HAMP"/>
    <property type="match status" value="1"/>
</dbReference>
<feature type="domain" description="HAMP" evidence="17">
    <location>
        <begin position="177"/>
        <end position="229"/>
    </location>
</feature>
<evidence type="ECO:0000256" key="3">
    <source>
        <dbReference type="ARBA" id="ARBA00012438"/>
    </source>
</evidence>
<dbReference type="InterPro" id="IPR004358">
    <property type="entry name" value="Sig_transdc_His_kin-like_C"/>
</dbReference>
<dbReference type="EC" id="2.7.13.3" evidence="3"/>
<evidence type="ECO:0000256" key="6">
    <source>
        <dbReference type="ARBA" id="ARBA00022553"/>
    </source>
</evidence>
<comment type="catalytic activity">
    <reaction evidence="1">
        <text>ATP + protein L-histidine = ADP + protein N-phospho-L-histidine.</text>
        <dbReference type="EC" id="2.7.13.3"/>
    </reaction>
</comment>
<dbReference type="SUPFAM" id="SSF158472">
    <property type="entry name" value="HAMP domain-like"/>
    <property type="match status" value="1"/>
</dbReference>
<evidence type="ECO:0000256" key="1">
    <source>
        <dbReference type="ARBA" id="ARBA00000085"/>
    </source>
</evidence>
<keyword evidence="8 15" id="KW-0812">Transmembrane</keyword>
<keyword evidence="10" id="KW-0418">Kinase</keyword>
<evidence type="ECO:0000259" key="17">
    <source>
        <dbReference type="PROSITE" id="PS50885"/>
    </source>
</evidence>
<dbReference type="SMART" id="SM00304">
    <property type="entry name" value="HAMP"/>
    <property type="match status" value="1"/>
</dbReference>
<evidence type="ECO:0000256" key="12">
    <source>
        <dbReference type="ARBA" id="ARBA00022989"/>
    </source>
</evidence>
<feature type="domain" description="Histidine kinase" evidence="16">
    <location>
        <begin position="237"/>
        <end position="437"/>
    </location>
</feature>
<accession>A0ABR9S6Q6</accession>
<dbReference type="Proteomes" id="UP000806285">
    <property type="component" value="Unassembled WGS sequence"/>
</dbReference>
<dbReference type="InterPro" id="IPR038421">
    <property type="entry name" value="RisS_PPD_sf"/>
</dbReference>
<dbReference type="SUPFAM" id="SSF55874">
    <property type="entry name" value="ATPase domain of HSP90 chaperone/DNA topoisomerase II/histidine kinase"/>
    <property type="match status" value="1"/>
</dbReference>
<dbReference type="InterPro" id="IPR003594">
    <property type="entry name" value="HATPase_dom"/>
</dbReference>
<dbReference type="CDD" id="cd00082">
    <property type="entry name" value="HisKA"/>
    <property type="match status" value="1"/>
</dbReference>
<dbReference type="PROSITE" id="PS50885">
    <property type="entry name" value="HAMP"/>
    <property type="match status" value="1"/>
</dbReference>
<keyword evidence="13" id="KW-0902">Two-component regulatory system</keyword>
<evidence type="ECO:0000313" key="18">
    <source>
        <dbReference type="EMBL" id="MBE7368977.1"/>
    </source>
</evidence>
<dbReference type="Gene3D" id="3.30.565.10">
    <property type="entry name" value="Histidine kinase-like ATPase, C-terminal domain"/>
    <property type="match status" value="1"/>
</dbReference>
<dbReference type="PRINTS" id="PR00344">
    <property type="entry name" value="BCTRLSENSOR"/>
</dbReference>
<dbReference type="EMBL" id="JADDIV010000004">
    <property type="protein sequence ID" value="MBE7368977.1"/>
    <property type="molecule type" value="Genomic_DNA"/>
</dbReference>
<keyword evidence="12 15" id="KW-1133">Transmembrane helix</keyword>
<evidence type="ECO:0000256" key="5">
    <source>
        <dbReference type="ARBA" id="ARBA00022519"/>
    </source>
</evidence>
<dbReference type="InterPro" id="IPR036097">
    <property type="entry name" value="HisK_dim/P_sf"/>
</dbReference>
<evidence type="ECO:0000259" key="16">
    <source>
        <dbReference type="PROSITE" id="PS50109"/>
    </source>
</evidence>
<dbReference type="SMART" id="SM00387">
    <property type="entry name" value="HATPase_c"/>
    <property type="match status" value="1"/>
</dbReference>
<keyword evidence="7" id="KW-0808">Transferase</keyword>
<dbReference type="Pfam" id="PF00512">
    <property type="entry name" value="HisKA"/>
    <property type="match status" value="1"/>
</dbReference>
<evidence type="ECO:0000256" key="11">
    <source>
        <dbReference type="ARBA" id="ARBA00022840"/>
    </source>
</evidence>
<dbReference type="InterPro" id="IPR003661">
    <property type="entry name" value="HisK_dim/P_dom"/>
</dbReference>
<dbReference type="PROSITE" id="PS50109">
    <property type="entry name" value="HIS_KIN"/>
    <property type="match status" value="1"/>
</dbReference>
<evidence type="ECO:0000256" key="4">
    <source>
        <dbReference type="ARBA" id="ARBA00022475"/>
    </source>
</evidence>
<dbReference type="InterPro" id="IPR036890">
    <property type="entry name" value="HATPase_C_sf"/>
</dbReference>
<dbReference type="SMART" id="SM00388">
    <property type="entry name" value="HisKA"/>
    <property type="match status" value="1"/>
</dbReference>
<evidence type="ECO:0000313" key="19">
    <source>
        <dbReference type="Proteomes" id="UP000806285"/>
    </source>
</evidence>
<keyword evidence="6" id="KW-0597">Phosphoprotein</keyword>
<keyword evidence="4" id="KW-1003">Cell membrane</keyword>
<dbReference type="InterPro" id="IPR050980">
    <property type="entry name" value="2C_sensor_his_kinase"/>
</dbReference>
<evidence type="ECO:0000256" key="7">
    <source>
        <dbReference type="ARBA" id="ARBA00022679"/>
    </source>
</evidence>
<dbReference type="SUPFAM" id="SSF47384">
    <property type="entry name" value="Homodimeric domain of signal transducing histidine kinase"/>
    <property type="match status" value="1"/>
</dbReference>
<name>A0ABR9S6Q6_9BURK</name>
<comment type="subcellular location">
    <subcellularLocation>
        <location evidence="2">Cell inner membrane</location>
        <topology evidence="2">Multi-pass membrane protein</topology>
    </subcellularLocation>
</comment>
<organism evidence="18 19">
    <name type="scientific">Ramlibacter pallidus</name>
    <dbReference type="NCBI Taxonomy" id="2780087"/>
    <lineage>
        <taxon>Bacteria</taxon>
        <taxon>Pseudomonadati</taxon>
        <taxon>Pseudomonadota</taxon>
        <taxon>Betaproteobacteria</taxon>
        <taxon>Burkholderiales</taxon>
        <taxon>Comamonadaceae</taxon>
        <taxon>Ramlibacter</taxon>
    </lineage>
</organism>
<keyword evidence="5" id="KW-0997">Cell inner membrane</keyword>
<dbReference type="Gene3D" id="3.30.450.300">
    <property type="entry name" value="Sensor histidine kinase RisS, periplasmic domain"/>
    <property type="match status" value="1"/>
</dbReference>
<keyword evidence="11" id="KW-0067">ATP-binding</keyword>
<evidence type="ECO:0000256" key="8">
    <source>
        <dbReference type="ARBA" id="ARBA00022692"/>
    </source>
</evidence>
<evidence type="ECO:0000256" key="10">
    <source>
        <dbReference type="ARBA" id="ARBA00022777"/>
    </source>
</evidence>
<evidence type="ECO:0000256" key="2">
    <source>
        <dbReference type="ARBA" id="ARBA00004429"/>
    </source>
</evidence>